<evidence type="ECO:0000256" key="1">
    <source>
        <dbReference type="ARBA" id="ARBA00004429"/>
    </source>
</evidence>
<feature type="transmembrane region" description="Helical" evidence="14">
    <location>
        <begin position="336"/>
        <end position="369"/>
    </location>
</feature>
<evidence type="ECO:0000256" key="6">
    <source>
        <dbReference type="ARBA" id="ARBA00022538"/>
    </source>
</evidence>
<feature type="binding site" evidence="13">
    <location>
        <position position="321"/>
    </location>
    <ligand>
        <name>K(+)</name>
        <dbReference type="ChEBI" id="CHEBI:29103"/>
    </ligand>
</feature>
<evidence type="ECO:0000256" key="8">
    <source>
        <dbReference type="ARBA" id="ARBA00022958"/>
    </source>
</evidence>
<evidence type="ECO:0000256" key="9">
    <source>
        <dbReference type="ARBA" id="ARBA00022989"/>
    </source>
</evidence>
<accession>A0AAC9ENG4</accession>
<evidence type="ECO:0000313" key="15">
    <source>
        <dbReference type="EMBL" id="AKO33014.1"/>
    </source>
</evidence>
<feature type="binding site" evidence="13">
    <location>
        <position position="111"/>
    </location>
    <ligand>
        <name>K(+)</name>
        <dbReference type="ChEBI" id="CHEBI:29103"/>
    </ligand>
</feature>
<comment type="function">
    <text evidence="12">Low-affinity potassium transport system. Interacts with Trk system potassium uptake protein TrkA.</text>
</comment>
<evidence type="ECO:0000256" key="3">
    <source>
        <dbReference type="ARBA" id="ARBA00022448"/>
    </source>
</evidence>
<comment type="similarity">
    <text evidence="2 12">Belongs to the TrkH potassium transport family.</text>
</comment>
<dbReference type="NCBIfam" id="TIGR00933">
    <property type="entry name" value="2a38"/>
    <property type="match status" value="1"/>
</dbReference>
<evidence type="ECO:0000256" key="4">
    <source>
        <dbReference type="ARBA" id="ARBA00022475"/>
    </source>
</evidence>
<protein>
    <recommendedName>
        <fullName evidence="12">Trk system potassium uptake protein</fullName>
    </recommendedName>
</protein>
<feature type="transmembrane region" description="Helical" evidence="14">
    <location>
        <begin position="400"/>
        <end position="425"/>
    </location>
</feature>
<evidence type="ECO:0000256" key="14">
    <source>
        <dbReference type="SAM" id="Phobius"/>
    </source>
</evidence>
<dbReference type="GO" id="GO:0015379">
    <property type="term" value="F:potassium:chloride symporter activity"/>
    <property type="evidence" value="ECO:0007669"/>
    <property type="project" value="InterPro"/>
</dbReference>
<dbReference type="PANTHER" id="PTHR32024">
    <property type="entry name" value="TRK SYSTEM POTASSIUM UPTAKE PROTEIN TRKG-RELATED"/>
    <property type="match status" value="1"/>
</dbReference>
<feature type="transmembrane region" description="Helical" evidence="14">
    <location>
        <begin position="12"/>
        <end position="32"/>
    </location>
</feature>
<feature type="transmembrane region" description="Helical" evidence="14">
    <location>
        <begin position="280"/>
        <end position="300"/>
    </location>
</feature>
<dbReference type="OMA" id="LQWMGGM"/>
<reference evidence="15 16" key="1">
    <citation type="journal article" date="2015" name="PLoS Negl. Trop. Dis.">
        <title>Haemophilus ducreyi Cutaneous Ulcer Strains Are Nearly Identical to Class I Genital Ulcer Strains.</title>
        <authorList>
            <person name="Gangaiah D."/>
            <person name="Webb K.M."/>
            <person name="Humphreys T.L."/>
            <person name="Fortney K.R."/>
            <person name="Toh E."/>
            <person name="Tai A."/>
            <person name="Katz S.S."/>
            <person name="Pillay A."/>
            <person name="Chen C.Y."/>
            <person name="Roberts S.A."/>
            <person name="Munson R.S.Jr."/>
            <person name="Spinola S.M."/>
        </authorList>
    </citation>
    <scope>NUCLEOTIDE SEQUENCE [LARGE SCALE GENOMIC DNA]</scope>
    <source>
        <strain evidence="16">CLU2</strain>
    </source>
</reference>
<feature type="transmembrane region" description="Helical" evidence="14">
    <location>
        <begin position="69"/>
        <end position="91"/>
    </location>
</feature>
<dbReference type="EMBL" id="CP011219">
    <property type="protein sequence ID" value="AKO33014.1"/>
    <property type="molecule type" value="Genomic_DNA"/>
</dbReference>
<dbReference type="Pfam" id="PF02386">
    <property type="entry name" value="TrkH"/>
    <property type="match status" value="1"/>
</dbReference>
<feature type="binding site" evidence="13">
    <location>
        <position position="112"/>
    </location>
    <ligand>
        <name>K(+)</name>
        <dbReference type="ChEBI" id="CHEBI:29103"/>
    </ligand>
</feature>
<feature type="binding site" evidence="13">
    <location>
        <position position="438"/>
    </location>
    <ligand>
        <name>K(+)</name>
        <dbReference type="ChEBI" id="CHEBI:29103"/>
    </ligand>
</feature>
<dbReference type="InterPro" id="IPR004772">
    <property type="entry name" value="TrkH"/>
</dbReference>
<keyword evidence="3 12" id="KW-0813">Transport</keyword>
<gene>
    <name evidence="15" type="ORF">RZ57_07930</name>
</gene>
<proteinExistence type="inferred from homology"/>
<keyword evidence="4 12" id="KW-1003">Cell membrane</keyword>
<evidence type="ECO:0000256" key="10">
    <source>
        <dbReference type="ARBA" id="ARBA00023065"/>
    </source>
</evidence>
<evidence type="ECO:0000256" key="5">
    <source>
        <dbReference type="ARBA" id="ARBA00022519"/>
    </source>
</evidence>
<keyword evidence="7 14" id="KW-0812">Transmembrane</keyword>
<keyword evidence="11 12" id="KW-0472">Membrane</keyword>
<dbReference type="RefSeq" id="WP_010945755.1">
    <property type="nucleotide sequence ID" value="NZ_CP011218.1"/>
</dbReference>
<evidence type="ECO:0000256" key="2">
    <source>
        <dbReference type="ARBA" id="ARBA00009137"/>
    </source>
</evidence>
<dbReference type="PANTHER" id="PTHR32024:SF2">
    <property type="entry name" value="TRK SYSTEM POTASSIUM UPTAKE PROTEIN TRKG-RELATED"/>
    <property type="match status" value="1"/>
</dbReference>
<dbReference type="PIRSF" id="PIRSF006247">
    <property type="entry name" value="TrkH"/>
    <property type="match status" value="1"/>
</dbReference>
<keyword evidence="9 14" id="KW-1133">Transmembrane helix</keyword>
<feature type="transmembrane region" description="Helical" evidence="14">
    <location>
        <begin position="133"/>
        <end position="161"/>
    </location>
</feature>
<dbReference type="GO" id="GO:0046872">
    <property type="term" value="F:metal ion binding"/>
    <property type="evidence" value="ECO:0007669"/>
    <property type="project" value="UniProtKB-KW"/>
</dbReference>
<evidence type="ECO:0000256" key="7">
    <source>
        <dbReference type="ARBA" id="ARBA00022692"/>
    </source>
</evidence>
<evidence type="ECO:0000256" key="12">
    <source>
        <dbReference type="PIRNR" id="PIRNR006247"/>
    </source>
</evidence>
<sequence length="486" mass="53757">MQLLTIIRIIGILVMSFSITMLLPAFIALIYGDGGGREFVRSFLLTFSVGAFLWWFCREHKYALRSREGFLIVVLFWVVLGLLGAVPFIILDNPDLSLSESIFESFSGLTTTGATVITDLDSLPKAILFYRQFLQWLGGMGMIVLAVAIIPLFGISSVQLYRAESSNPLRDKSLPRITEVAKILWIIYLGLTLCCAGAYYLLGMNLFDAVSHSFSTVANGGMSTHNDGLAYFNSNKIYLVTALFMLIGGCNFGLHISLIYQYERRYSIVKHYWHNPEFRFFFISQLIFIALFSFGLYLAYNYSFNDAISKGAIQLTSMSMTSGYTIFDLNTLPPVLGLLLVFSAILGGCSGSTSGGLKAIRVLVLWLLLKKELNMLIHPNLQKTIKIGDQVLPISTQERIWAFLIASIFVFLCFVFAAILCGMGIGDAVGAVLATLTNAGPGLGMVSGNFSGVSDSAKYIFSLAMICGRLEIFSLLIIFTPYFWKD</sequence>
<keyword evidence="8 12" id="KW-0630">Potassium</keyword>
<dbReference type="GO" id="GO:0005886">
    <property type="term" value="C:plasma membrane"/>
    <property type="evidence" value="ECO:0007669"/>
    <property type="project" value="UniProtKB-SubCell"/>
</dbReference>
<feature type="binding site" evidence="13">
    <location>
        <position position="220"/>
    </location>
    <ligand>
        <name>K(+)</name>
        <dbReference type="ChEBI" id="CHEBI:29103"/>
    </ligand>
</feature>
<feature type="transmembrane region" description="Helical" evidence="14">
    <location>
        <begin position="38"/>
        <end position="57"/>
    </location>
</feature>
<keyword evidence="10 12" id="KW-0406">Ion transport</keyword>
<keyword evidence="5 12" id="KW-0997">Cell inner membrane</keyword>
<dbReference type="InterPro" id="IPR003445">
    <property type="entry name" value="Cat_transpt"/>
</dbReference>
<keyword evidence="6 12" id="KW-0633">Potassium transport</keyword>
<dbReference type="Proteomes" id="UP000060132">
    <property type="component" value="Chromosome"/>
</dbReference>
<evidence type="ECO:0000256" key="13">
    <source>
        <dbReference type="PIRSR" id="PIRSR006247-1"/>
    </source>
</evidence>
<name>A0AAC9ENG4_HAEDC</name>
<feature type="transmembrane region" description="Helical" evidence="14">
    <location>
        <begin position="237"/>
        <end position="260"/>
    </location>
</feature>
<evidence type="ECO:0000313" key="16">
    <source>
        <dbReference type="Proteomes" id="UP000060132"/>
    </source>
</evidence>
<keyword evidence="13" id="KW-0479">Metal-binding</keyword>
<comment type="subcellular location">
    <subcellularLocation>
        <location evidence="1 12">Cell inner membrane</location>
        <topology evidence="1 12">Multi-pass membrane protein</topology>
    </subcellularLocation>
</comment>
<evidence type="ECO:0000256" key="11">
    <source>
        <dbReference type="ARBA" id="ARBA00023136"/>
    </source>
</evidence>
<feature type="transmembrane region" description="Helical" evidence="14">
    <location>
        <begin position="182"/>
        <end position="202"/>
    </location>
</feature>
<dbReference type="AlphaFoldDB" id="A0AAC9ENG4"/>
<feature type="transmembrane region" description="Helical" evidence="14">
    <location>
        <begin position="459"/>
        <end position="484"/>
    </location>
</feature>
<organism evidence="15 16">
    <name type="scientific">Haemophilus ducreyi</name>
    <dbReference type="NCBI Taxonomy" id="730"/>
    <lineage>
        <taxon>Bacteria</taxon>
        <taxon>Pseudomonadati</taxon>
        <taxon>Pseudomonadota</taxon>
        <taxon>Gammaproteobacteria</taxon>
        <taxon>Pasteurellales</taxon>
        <taxon>Pasteurellaceae</taxon>
        <taxon>Haemophilus</taxon>
    </lineage>
</organism>